<evidence type="ECO:0000313" key="1">
    <source>
        <dbReference type="EMBL" id="VVD33426.1"/>
    </source>
</evidence>
<reference evidence="1 2" key="1">
    <citation type="submission" date="2019-08" db="EMBL/GenBank/DDBJ databases">
        <authorList>
            <person name="Herpell B J."/>
        </authorList>
    </citation>
    <scope>NUCLEOTIDE SEQUENCE [LARGE SCALE GENOMIC DNA]</scope>
    <source>
        <strain evidence="2">Msb3</strain>
    </source>
</reference>
<keyword evidence="2" id="KW-1185">Reference proteome</keyword>
<proteinExistence type="predicted"/>
<dbReference type="RefSeq" id="WP_007177707.1">
    <property type="nucleotide sequence ID" value="NZ_LR699554.1"/>
</dbReference>
<dbReference type="Gene3D" id="3.30.565.10">
    <property type="entry name" value="Histidine kinase-like ATPase, C-terminal domain"/>
    <property type="match status" value="1"/>
</dbReference>
<evidence type="ECO:0000313" key="2">
    <source>
        <dbReference type="Proteomes" id="UP000325811"/>
    </source>
</evidence>
<sequence length="62" mass="6815">MQSLLAALVITHAGVSGFGMIFCNRVTQFFRGSIRISSASGAGMTATLEFPNFKDRMHRSYQ</sequence>
<dbReference type="Proteomes" id="UP000325811">
    <property type="component" value="Chromosome II"/>
</dbReference>
<organism evidence="1 2">
    <name type="scientific">Paraburkholderia dioscoreae</name>
    <dbReference type="NCBI Taxonomy" id="2604047"/>
    <lineage>
        <taxon>Bacteria</taxon>
        <taxon>Pseudomonadati</taxon>
        <taxon>Pseudomonadota</taxon>
        <taxon>Betaproteobacteria</taxon>
        <taxon>Burkholderiales</taxon>
        <taxon>Burkholderiaceae</taxon>
        <taxon>Paraburkholderia</taxon>
    </lineage>
</organism>
<name>A0A5Q4ZN61_9BURK</name>
<dbReference type="KEGG" id="pdio:PDMSB3_2142.1"/>
<gene>
    <name evidence="1" type="ORF">PDMSB3_2142</name>
</gene>
<dbReference type="SUPFAM" id="SSF55874">
    <property type="entry name" value="ATPase domain of HSP90 chaperone/DNA topoisomerase II/histidine kinase"/>
    <property type="match status" value="1"/>
</dbReference>
<dbReference type="InterPro" id="IPR036890">
    <property type="entry name" value="HATPase_C_sf"/>
</dbReference>
<protein>
    <submittedName>
        <fullName evidence="1">Uncharacterized protein</fullName>
    </submittedName>
</protein>
<dbReference type="AlphaFoldDB" id="A0A5Q4ZN61"/>
<accession>A0A5Q4ZN61</accession>
<dbReference type="EMBL" id="LR699554">
    <property type="protein sequence ID" value="VVD33426.1"/>
    <property type="molecule type" value="Genomic_DNA"/>
</dbReference>